<sequence>MLVSTFSLAVVLMSVAPAHGASASLGVGVQVLPAREAPELLVEVPLPSSATASRDGPADRTVAVLHGGLDAALAHFHATLPALGYRLDALQDDGDRVRQVWSRGEEQVRVDLDVAIPGPMASSGCK</sequence>
<reference evidence="2 3" key="1">
    <citation type="submission" date="2019-08" db="EMBL/GenBank/DDBJ databases">
        <authorList>
            <person name="Karlyshev A.V."/>
        </authorList>
    </citation>
    <scope>NUCLEOTIDE SEQUENCE [LARGE SCALE GENOMIC DNA]</scope>
    <source>
        <strain evidence="2 3">Alg18-2.2</strain>
    </source>
</reference>
<dbReference type="EMBL" id="VRTS01000005">
    <property type="protein sequence ID" value="TXK62338.1"/>
    <property type="molecule type" value="Genomic_DNA"/>
</dbReference>
<dbReference type="Proteomes" id="UP000321248">
    <property type="component" value="Unassembled WGS sequence"/>
</dbReference>
<feature type="signal peptide" evidence="1">
    <location>
        <begin position="1"/>
        <end position="23"/>
    </location>
</feature>
<name>A0A5C8KNY0_9GAMM</name>
<proteinExistence type="predicted"/>
<evidence type="ECO:0000256" key="1">
    <source>
        <dbReference type="SAM" id="SignalP"/>
    </source>
</evidence>
<feature type="chain" id="PRO_5022881438" evidence="1">
    <location>
        <begin position="24"/>
        <end position="126"/>
    </location>
</feature>
<evidence type="ECO:0000313" key="3">
    <source>
        <dbReference type="Proteomes" id="UP000321248"/>
    </source>
</evidence>
<keyword evidence="1" id="KW-0732">Signal</keyword>
<comment type="caution">
    <text evidence="2">The sequence shown here is derived from an EMBL/GenBank/DDBJ whole genome shotgun (WGS) entry which is preliminary data.</text>
</comment>
<evidence type="ECO:0000313" key="2">
    <source>
        <dbReference type="EMBL" id="TXK62338.1"/>
    </source>
</evidence>
<organism evidence="2 3">
    <name type="scientific">Alkalisalibacterium limincola</name>
    <dbReference type="NCBI Taxonomy" id="2699169"/>
    <lineage>
        <taxon>Bacteria</taxon>
        <taxon>Pseudomonadati</taxon>
        <taxon>Pseudomonadota</taxon>
        <taxon>Gammaproteobacteria</taxon>
        <taxon>Lysobacterales</taxon>
        <taxon>Lysobacteraceae</taxon>
        <taxon>Alkalisalibacterium</taxon>
    </lineage>
</organism>
<accession>A0A5C8KNY0</accession>
<gene>
    <name evidence="2" type="ORF">FU658_08905</name>
</gene>
<dbReference type="AlphaFoldDB" id="A0A5C8KNY0"/>
<protein>
    <submittedName>
        <fullName evidence="2">Uncharacterized protein</fullName>
    </submittedName>
</protein>
<keyword evidence="3" id="KW-1185">Reference proteome</keyword>
<dbReference type="RefSeq" id="WP_147891757.1">
    <property type="nucleotide sequence ID" value="NZ_VRTS01000005.1"/>
</dbReference>